<keyword evidence="10" id="KW-1185">Reference proteome</keyword>
<protein>
    <recommendedName>
        <fullName evidence="8">Rhodopsin domain-containing protein</fullName>
    </recommendedName>
</protein>
<feature type="transmembrane region" description="Helical" evidence="7">
    <location>
        <begin position="68"/>
        <end position="90"/>
    </location>
</feature>
<feature type="transmembrane region" description="Helical" evidence="7">
    <location>
        <begin position="145"/>
        <end position="169"/>
    </location>
</feature>
<feature type="transmembrane region" description="Helical" evidence="7">
    <location>
        <begin position="102"/>
        <end position="125"/>
    </location>
</feature>
<keyword evidence="4 7" id="KW-0472">Membrane</keyword>
<evidence type="ECO:0000259" key="8">
    <source>
        <dbReference type="Pfam" id="PF20684"/>
    </source>
</evidence>
<dbReference type="PANTHER" id="PTHR33048">
    <property type="entry name" value="PTH11-LIKE INTEGRAL MEMBRANE PROTEIN (AFU_ORTHOLOGUE AFUA_5G11245)"/>
    <property type="match status" value="1"/>
</dbReference>
<feature type="transmembrane region" description="Helical" evidence="7">
    <location>
        <begin position="181"/>
        <end position="210"/>
    </location>
</feature>
<evidence type="ECO:0000256" key="3">
    <source>
        <dbReference type="ARBA" id="ARBA00022989"/>
    </source>
</evidence>
<dbReference type="Pfam" id="PF20684">
    <property type="entry name" value="Fung_rhodopsin"/>
    <property type="match status" value="1"/>
</dbReference>
<dbReference type="GO" id="GO:0016020">
    <property type="term" value="C:membrane"/>
    <property type="evidence" value="ECO:0007669"/>
    <property type="project" value="UniProtKB-SubCell"/>
</dbReference>
<feature type="transmembrane region" description="Helical" evidence="7">
    <location>
        <begin position="230"/>
        <end position="253"/>
    </location>
</feature>
<dbReference type="InterPro" id="IPR052337">
    <property type="entry name" value="SAT4-like"/>
</dbReference>
<dbReference type="InParanoid" id="A0A194X3Q6"/>
<feature type="transmembrane region" description="Helical" evidence="7">
    <location>
        <begin position="260"/>
        <end position="281"/>
    </location>
</feature>
<comment type="subcellular location">
    <subcellularLocation>
        <location evidence="1">Membrane</location>
        <topology evidence="1">Multi-pass membrane protein</topology>
    </subcellularLocation>
</comment>
<dbReference type="EMBL" id="KQ947419">
    <property type="protein sequence ID" value="KUJ14828.1"/>
    <property type="molecule type" value="Genomic_DNA"/>
</dbReference>
<organism evidence="9 10">
    <name type="scientific">Mollisia scopiformis</name>
    <name type="common">Conifer needle endophyte fungus</name>
    <name type="synonym">Phialocephala scopiformis</name>
    <dbReference type="NCBI Taxonomy" id="149040"/>
    <lineage>
        <taxon>Eukaryota</taxon>
        <taxon>Fungi</taxon>
        <taxon>Dikarya</taxon>
        <taxon>Ascomycota</taxon>
        <taxon>Pezizomycotina</taxon>
        <taxon>Leotiomycetes</taxon>
        <taxon>Helotiales</taxon>
        <taxon>Mollisiaceae</taxon>
        <taxon>Mollisia</taxon>
    </lineage>
</organism>
<keyword evidence="2 7" id="KW-0812">Transmembrane</keyword>
<evidence type="ECO:0000256" key="5">
    <source>
        <dbReference type="ARBA" id="ARBA00038359"/>
    </source>
</evidence>
<feature type="region of interest" description="Disordered" evidence="6">
    <location>
        <begin position="346"/>
        <end position="379"/>
    </location>
</feature>
<dbReference type="InterPro" id="IPR049326">
    <property type="entry name" value="Rhodopsin_dom_fungi"/>
</dbReference>
<evidence type="ECO:0000256" key="1">
    <source>
        <dbReference type="ARBA" id="ARBA00004141"/>
    </source>
</evidence>
<keyword evidence="3 7" id="KW-1133">Transmembrane helix</keyword>
<sequence>MGDSTFQGETPLEEAYMLDGSIILSESTNRHHSRPFKNGYIRYHFPRIQARPTVLGGMGFDGLSRGDSVIACSVATVVLASIIVMLRLFTRSKILGFVGPEDWCILVALLFSIANTVGMCVQVENALGRHMASLTSDQIMNFLKAYYVTVVFYNISQTLAKVSILLLYLRIFSVTNIRTPCYFMLGFVTLYGIELFFSAVLMCVPAAHWWDSSHVPGTCLAEKPLWFTNVSINILTDIGIVILPMPVISTLVLPRKQKLGLYFIFALGLFVCGMSILRLHWLIIAVRSTDPTWDNIGIANWSCIELNTAIICPCLTTLKPLLSRCFPRVFSSNSSRSRHRYIEGIESGSNNAGSQTNPEALKGKRGNGKNPESDVETDERSLVGFSLGGLKPAIVHPRKHFEDA</sequence>
<dbReference type="GeneID" id="28821785"/>
<accession>A0A194X3Q6</accession>
<dbReference type="OrthoDB" id="10017208at2759"/>
<feature type="domain" description="Rhodopsin" evidence="8">
    <location>
        <begin position="86"/>
        <end position="324"/>
    </location>
</feature>
<dbReference type="AlphaFoldDB" id="A0A194X3Q6"/>
<evidence type="ECO:0000256" key="7">
    <source>
        <dbReference type="SAM" id="Phobius"/>
    </source>
</evidence>
<reference evidence="9 10" key="1">
    <citation type="submission" date="2015-10" db="EMBL/GenBank/DDBJ databases">
        <title>Full genome of DAOMC 229536 Phialocephala scopiformis, a fungal endophyte of spruce producing the potent anti-insectan compound rugulosin.</title>
        <authorList>
            <consortium name="DOE Joint Genome Institute"/>
            <person name="Walker A.K."/>
            <person name="Frasz S.L."/>
            <person name="Seifert K.A."/>
            <person name="Miller J.D."/>
            <person name="Mondo S.J."/>
            <person name="Labutti K."/>
            <person name="Lipzen A."/>
            <person name="Dockter R."/>
            <person name="Kennedy M."/>
            <person name="Grigoriev I.V."/>
            <person name="Spatafora J.W."/>
        </authorList>
    </citation>
    <scope>NUCLEOTIDE SEQUENCE [LARGE SCALE GENOMIC DNA]</scope>
    <source>
        <strain evidence="9 10">CBS 120377</strain>
    </source>
</reference>
<name>A0A194X3Q6_MOLSC</name>
<evidence type="ECO:0000313" key="9">
    <source>
        <dbReference type="EMBL" id="KUJ14828.1"/>
    </source>
</evidence>
<comment type="similarity">
    <text evidence="5">Belongs to the SAT4 family.</text>
</comment>
<evidence type="ECO:0000256" key="2">
    <source>
        <dbReference type="ARBA" id="ARBA00022692"/>
    </source>
</evidence>
<evidence type="ECO:0000256" key="4">
    <source>
        <dbReference type="ARBA" id="ARBA00023136"/>
    </source>
</evidence>
<evidence type="ECO:0000313" key="10">
    <source>
        <dbReference type="Proteomes" id="UP000070700"/>
    </source>
</evidence>
<dbReference type="PANTHER" id="PTHR33048:SF47">
    <property type="entry name" value="INTEGRAL MEMBRANE PROTEIN-RELATED"/>
    <property type="match status" value="1"/>
</dbReference>
<evidence type="ECO:0000256" key="6">
    <source>
        <dbReference type="SAM" id="MobiDB-lite"/>
    </source>
</evidence>
<dbReference type="KEGG" id="psco:LY89DRAFT_649396"/>
<proteinExistence type="inferred from homology"/>
<feature type="compositionally biased region" description="Polar residues" evidence="6">
    <location>
        <begin position="347"/>
        <end position="358"/>
    </location>
</feature>
<dbReference type="Proteomes" id="UP000070700">
    <property type="component" value="Unassembled WGS sequence"/>
</dbReference>
<dbReference type="RefSeq" id="XP_018069183.1">
    <property type="nucleotide sequence ID" value="XM_018212059.1"/>
</dbReference>
<gene>
    <name evidence="9" type="ORF">LY89DRAFT_649396</name>
</gene>